<dbReference type="Gene3D" id="3.40.1440.10">
    <property type="entry name" value="GIY-YIG endonuclease"/>
    <property type="match status" value="1"/>
</dbReference>
<organism evidence="2">
    <name type="scientific">marine sediment metagenome</name>
    <dbReference type="NCBI Taxonomy" id="412755"/>
    <lineage>
        <taxon>unclassified sequences</taxon>
        <taxon>metagenomes</taxon>
        <taxon>ecological metagenomes</taxon>
    </lineage>
</organism>
<dbReference type="InterPro" id="IPR035901">
    <property type="entry name" value="GIY-YIG_endonuc_sf"/>
</dbReference>
<proteinExistence type="predicted"/>
<reference evidence="2" key="1">
    <citation type="journal article" date="2015" name="Nature">
        <title>Complex archaea that bridge the gap between prokaryotes and eukaryotes.</title>
        <authorList>
            <person name="Spang A."/>
            <person name="Saw J.H."/>
            <person name="Jorgensen S.L."/>
            <person name="Zaremba-Niedzwiedzka K."/>
            <person name="Martijn J."/>
            <person name="Lind A.E."/>
            <person name="van Eijk R."/>
            <person name="Schleper C."/>
            <person name="Guy L."/>
            <person name="Ettema T.J."/>
        </authorList>
    </citation>
    <scope>NUCLEOTIDE SEQUENCE</scope>
</reference>
<dbReference type="SMART" id="SM00465">
    <property type="entry name" value="GIYc"/>
    <property type="match status" value="1"/>
</dbReference>
<dbReference type="GO" id="GO:0004519">
    <property type="term" value="F:endonuclease activity"/>
    <property type="evidence" value="ECO:0007669"/>
    <property type="project" value="InterPro"/>
</dbReference>
<dbReference type="EMBL" id="LAZR01006405">
    <property type="protein sequence ID" value="KKM92346.1"/>
    <property type="molecule type" value="Genomic_DNA"/>
</dbReference>
<evidence type="ECO:0000259" key="1">
    <source>
        <dbReference type="PROSITE" id="PS50164"/>
    </source>
</evidence>
<dbReference type="CDD" id="cd10437">
    <property type="entry name" value="GIY-YIG_HE_I-TevI_like"/>
    <property type="match status" value="1"/>
</dbReference>
<dbReference type="PROSITE" id="PS50164">
    <property type="entry name" value="GIY_YIG"/>
    <property type="match status" value="1"/>
</dbReference>
<dbReference type="NCBIfam" id="TIGR01453">
    <property type="entry name" value="grpIintron_endo"/>
    <property type="match status" value="1"/>
</dbReference>
<sequence>MKMNVCGYLKYRDAKSGVYVIRNLINKNFYLGSTTCDKRRWYTHKLELRNQRHDNIRLQRAWNKYGAENFEFELICEVDAIVALQMEDRLLEKFFGQKYCYNLNRSAVMSGLGRIWTDKCASQPAKDKEDES</sequence>
<dbReference type="SUPFAM" id="SSF82771">
    <property type="entry name" value="GIY-YIG endonuclease"/>
    <property type="match status" value="1"/>
</dbReference>
<protein>
    <recommendedName>
        <fullName evidence="1">GIY-YIG domain-containing protein</fullName>
    </recommendedName>
</protein>
<gene>
    <name evidence="2" type="ORF">LCGC14_1219410</name>
</gene>
<accession>A0A0F9LZ39</accession>
<dbReference type="AlphaFoldDB" id="A0A0F9LZ39"/>
<feature type="domain" description="GIY-YIG" evidence="1">
    <location>
        <begin position="14"/>
        <end position="101"/>
    </location>
</feature>
<dbReference type="InterPro" id="IPR000305">
    <property type="entry name" value="GIY-YIG_endonuc"/>
</dbReference>
<dbReference type="Pfam" id="PF01541">
    <property type="entry name" value="GIY-YIG"/>
    <property type="match status" value="1"/>
</dbReference>
<comment type="caution">
    <text evidence="2">The sequence shown here is derived from an EMBL/GenBank/DDBJ whole genome shotgun (WGS) entry which is preliminary data.</text>
</comment>
<dbReference type="InterPro" id="IPR006350">
    <property type="entry name" value="Intron_endoG1"/>
</dbReference>
<evidence type="ECO:0000313" key="2">
    <source>
        <dbReference type="EMBL" id="KKM92346.1"/>
    </source>
</evidence>
<name>A0A0F9LZ39_9ZZZZ</name>